<evidence type="ECO:0000313" key="1">
    <source>
        <dbReference type="EMBL" id="CAH2075567.1"/>
    </source>
</evidence>
<proteinExistence type="predicted"/>
<accession>A0ABN8J7B0</accession>
<keyword evidence="2" id="KW-1185">Reference proteome</keyword>
<name>A0ABN8J7B0_9NEOP</name>
<evidence type="ECO:0000313" key="2">
    <source>
        <dbReference type="Proteomes" id="UP000837857"/>
    </source>
</evidence>
<gene>
    <name evidence="1" type="ORF">IPOD504_LOCUS16906</name>
</gene>
<dbReference type="Proteomes" id="UP000837857">
    <property type="component" value="Chromosome 8"/>
</dbReference>
<sequence>MDRVRAQIVAAQSNGPATLELAPPHVHLFYHFKDGAGDTINKPEEAKEKVGLLTISDHRRPWACIKFPAKCWTSTGIERGPERRAQPRPGAPLKYIVLSAAARRRASEASSSFRRRPRRKA</sequence>
<organism evidence="1 2">
    <name type="scientific">Iphiclides podalirius</name>
    <name type="common">scarce swallowtail</name>
    <dbReference type="NCBI Taxonomy" id="110791"/>
    <lineage>
        <taxon>Eukaryota</taxon>
        <taxon>Metazoa</taxon>
        <taxon>Ecdysozoa</taxon>
        <taxon>Arthropoda</taxon>
        <taxon>Hexapoda</taxon>
        <taxon>Insecta</taxon>
        <taxon>Pterygota</taxon>
        <taxon>Neoptera</taxon>
        <taxon>Endopterygota</taxon>
        <taxon>Lepidoptera</taxon>
        <taxon>Glossata</taxon>
        <taxon>Ditrysia</taxon>
        <taxon>Papilionoidea</taxon>
        <taxon>Papilionidae</taxon>
        <taxon>Papilioninae</taxon>
        <taxon>Iphiclides</taxon>
    </lineage>
</organism>
<dbReference type="EMBL" id="OW152820">
    <property type="protein sequence ID" value="CAH2075567.1"/>
    <property type="molecule type" value="Genomic_DNA"/>
</dbReference>
<feature type="non-terminal residue" evidence="1">
    <location>
        <position position="121"/>
    </location>
</feature>
<reference evidence="1" key="1">
    <citation type="submission" date="2022-03" db="EMBL/GenBank/DDBJ databases">
        <authorList>
            <person name="Martin H S."/>
        </authorList>
    </citation>
    <scope>NUCLEOTIDE SEQUENCE</scope>
</reference>
<protein>
    <submittedName>
        <fullName evidence="1">Uncharacterized protein</fullName>
    </submittedName>
</protein>